<sequence length="104" mass="10877">MPSTPPPLQSATGARRSIRAGDAGARSAVAVAVTFHRSPSSIVVALRRRVAAVAAQRRAAAYHGHRAGSSRPRAPRPSDLPEGFVRAVEDACEVVFPTAIQVKA</sequence>
<protein>
    <submittedName>
        <fullName evidence="2">Uncharacterized protein</fullName>
    </submittedName>
</protein>
<gene>
    <name evidence="2" type="primary">P0633D04.19</name>
</gene>
<reference evidence="3" key="1">
    <citation type="journal article" date="2005" name="Nature">
        <title>The map-based sequence of the rice genome.</title>
        <authorList>
            <consortium name="International rice genome sequencing project (IRGSP)"/>
            <person name="Matsumoto T."/>
            <person name="Wu J."/>
            <person name="Kanamori H."/>
            <person name="Katayose Y."/>
            <person name="Fujisawa M."/>
            <person name="Namiki N."/>
            <person name="Mizuno H."/>
            <person name="Yamamoto K."/>
            <person name="Antonio B.A."/>
            <person name="Baba T."/>
            <person name="Sakata K."/>
            <person name="Nagamura Y."/>
            <person name="Aoki H."/>
            <person name="Arikawa K."/>
            <person name="Arita K."/>
            <person name="Bito T."/>
            <person name="Chiden Y."/>
            <person name="Fujitsuka N."/>
            <person name="Fukunaka R."/>
            <person name="Hamada M."/>
            <person name="Harada C."/>
            <person name="Hayashi A."/>
            <person name="Hijishita S."/>
            <person name="Honda M."/>
            <person name="Hosokawa S."/>
            <person name="Ichikawa Y."/>
            <person name="Idonuma A."/>
            <person name="Iijima M."/>
            <person name="Ikeda M."/>
            <person name="Ikeno M."/>
            <person name="Ito K."/>
            <person name="Ito S."/>
            <person name="Ito T."/>
            <person name="Ito Y."/>
            <person name="Ito Y."/>
            <person name="Iwabuchi A."/>
            <person name="Kamiya K."/>
            <person name="Karasawa W."/>
            <person name="Kurita K."/>
            <person name="Katagiri S."/>
            <person name="Kikuta A."/>
            <person name="Kobayashi H."/>
            <person name="Kobayashi N."/>
            <person name="Machita K."/>
            <person name="Maehara T."/>
            <person name="Masukawa M."/>
            <person name="Mizubayashi T."/>
            <person name="Mukai Y."/>
            <person name="Nagasaki H."/>
            <person name="Nagata Y."/>
            <person name="Naito S."/>
            <person name="Nakashima M."/>
            <person name="Nakama Y."/>
            <person name="Nakamichi Y."/>
            <person name="Nakamura M."/>
            <person name="Meguro A."/>
            <person name="Negishi M."/>
            <person name="Ohta I."/>
            <person name="Ohta T."/>
            <person name="Okamoto M."/>
            <person name="Ono N."/>
            <person name="Saji S."/>
            <person name="Sakaguchi M."/>
            <person name="Sakai K."/>
            <person name="Shibata M."/>
            <person name="Shimokawa T."/>
            <person name="Song J."/>
            <person name="Takazaki Y."/>
            <person name="Terasawa K."/>
            <person name="Tsugane M."/>
            <person name="Tsuji K."/>
            <person name="Ueda S."/>
            <person name="Waki K."/>
            <person name="Yamagata H."/>
            <person name="Yamamoto M."/>
            <person name="Yamamoto S."/>
            <person name="Yamane H."/>
            <person name="Yoshiki S."/>
            <person name="Yoshihara R."/>
            <person name="Yukawa K."/>
            <person name="Zhong H."/>
            <person name="Yano M."/>
            <person name="Yuan Q."/>
            <person name="Ouyang S."/>
            <person name="Liu J."/>
            <person name="Jones K.M."/>
            <person name="Gansberger K."/>
            <person name="Moffat K."/>
            <person name="Hill J."/>
            <person name="Bera J."/>
            <person name="Fadrosh D."/>
            <person name="Jin S."/>
            <person name="Johri S."/>
            <person name="Kim M."/>
            <person name="Overton L."/>
            <person name="Reardon M."/>
            <person name="Tsitrin T."/>
            <person name="Vuong H."/>
            <person name="Weaver B."/>
            <person name="Ciecko A."/>
            <person name="Tallon L."/>
            <person name="Jackson J."/>
            <person name="Pai G."/>
            <person name="Aken S.V."/>
            <person name="Utterback T."/>
            <person name="Reidmuller S."/>
            <person name="Feldblyum T."/>
            <person name="Hsiao J."/>
            <person name="Zismann V."/>
            <person name="Iobst S."/>
            <person name="de Vazeille A.R."/>
            <person name="Buell C.R."/>
            <person name="Ying K."/>
            <person name="Li Y."/>
            <person name="Lu T."/>
            <person name="Huang Y."/>
            <person name="Zhao Q."/>
            <person name="Feng Q."/>
            <person name="Zhang L."/>
            <person name="Zhu J."/>
            <person name="Weng Q."/>
            <person name="Mu J."/>
            <person name="Lu Y."/>
            <person name="Fan D."/>
            <person name="Liu Y."/>
            <person name="Guan J."/>
            <person name="Zhang Y."/>
            <person name="Yu S."/>
            <person name="Liu X."/>
            <person name="Zhang Y."/>
            <person name="Hong G."/>
            <person name="Han B."/>
            <person name="Choisne N."/>
            <person name="Demange N."/>
            <person name="Orjeda G."/>
            <person name="Samain S."/>
            <person name="Cattolico L."/>
            <person name="Pelletier E."/>
            <person name="Couloux A."/>
            <person name="Segurens B."/>
            <person name="Wincker P."/>
            <person name="D'Hont A."/>
            <person name="Scarpelli C."/>
            <person name="Weissenbach J."/>
            <person name="Salanoubat M."/>
            <person name="Quetier F."/>
            <person name="Yu Y."/>
            <person name="Kim H.R."/>
            <person name="Rambo T."/>
            <person name="Currie J."/>
            <person name="Collura K."/>
            <person name="Luo M."/>
            <person name="Yang T."/>
            <person name="Ammiraju J.S.S."/>
            <person name="Engler F."/>
            <person name="Soderlund C."/>
            <person name="Wing R.A."/>
            <person name="Palmer L.E."/>
            <person name="de la Bastide M."/>
            <person name="Spiegel L."/>
            <person name="Nascimento L."/>
            <person name="Zutavern T."/>
            <person name="O'Shaughnessy A."/>
            <person name="Dike S."/>
            <person name="Dedhia N."/>
            <person name="Preston R."/>
            <person name="Balija V."/>
            <person name="McCombie W.R."/>
            <person name="Chow T."/>
            <person name="Chen H."/>
            <person name="Chung M."/>
            <person name="Chen C."/>
            <person name="Shaw J."/>
            <person name="Wu H."/>
            <person name="Hsiao K."/>
            <person name="Chao Y."/>
            <person name="Chu M."/>
            <person name="Cheng C."/>
            <person name="Hour A."/>
            <person name="Lee P."/>
            <person name="Lin S."/>
            <person name="Lin Y."/>
            <person name="Liou J."/>
            <person name="Liu S."/>
            <person name="Hsing Y."/>
            <person name="Raghuvanshi S."/>
            <person name="Mohanty A."/>
            <person name="Bharti A.K."/>
            <person name="Gaur A."/>
            <person name="Gupta V."/>
            <person name="Kumar D."/>
            <person name="Ravi V."/>
            <person name="Vij S."/>
            <person name="Kapur A."/>
            <person name="Khurana P."/>
            <person name="Khurana P."/>
            <person name="Khurana J.P."/>
            <person name="Tyagi A.K."/>
            <person name="Gaikwad K."/>
            <person name="Singh A."/>
            <person name="Dalal V."/>
            <person name="Srivastava S."/>
            <person name="Dixit A."/>
            <person name="Pal A.K."/>
            <person name="Ghazi I.A."/>
            <person name="Yadav M."/>
            <person name="Pandit A."/>
            <person name="Bhargava A."/>
            <person name="Sureshbabu K."/>
            <person name="Batra K."/>
            <person name="Sharma T.R."/>
            <person name="Mohapatra T."/>
            <person name="Singh N.K."/>
            <person name="Messing J."/>
            <person name="Nelson A.B."/>
            <person name="Fuks G."/>
            <person name="Kavchok S."/>
            <person name="Keizer G."/>
            <person name="Linton E."/>
            <person name="Llaca V."/>
            <person name="Song R."/>
            <person name="Tanyolac B."/>
            <person name="Young S."/>
            <person name="Ho-Il K."/>
            <person name="Hahn J.H."/>
            <person name="Sangsakoo G."/>
            <person name="Vanavichit A."/>
            <person name="de Mattos Luiz.A.T."/>
            <person name="Zimmer P.D."/>
            <person name="Malone G."/>
            <person name="Dellagostin O."/>
            <person name="de Oliveira A.C."/>
            <person name="Bevan M."/>
            <person name="Bancroft I."/>
            <person name="Minx P."/>
            <person name="Cordum H."/>
            <person name="Wilson R."/>
            <person name="Cheng Z."/>
            <person name="Jin W."/>
            <person name="Jiang J."/>
            <person name="Leong S.A."/>
            <person name="Iwama H."/>
            <person name="Gojobori T."/>
            <person name="Itoh T."/>
            <person name="Niimura Y."/>
            <person name="Fujii Y."/>
            <person name="Habara T."/>
            <person name="Sakai H."/>
            <person name="Sato Y."/>
            <person name="Wilson G."/>
            <person name="Kumar K."/>
            <person name="McCouch S."/>
            <person name="Juretic N."/>
            <person name="Hoen D."/>
            <person name="Wright S."/>
            <person name="Bruskiewich R."/>
            <person name="Bureau T."/>
            <person name="Miyao A."/>
            <person name="Hirochika H."/>
            <person name="Nishikawa T."/>
            <person name="Kadowaki K."/>
            <person name="Sugiura M."/>
            <person name="Burr B."/>
            <person name="Sasaki T."/>
        </authorList>
    </citation>
    <scope>NUCLEOTIDE SEQUENCE [LARGE SCALE GENOMIC DNA]</scope>
    <source>
        <strain evidence="3">cv. Nipponbare</strain>
    </source>
</reference>
<name>Q69XY5_ORYSJ</name>
<dbReference type="Proteomes" id="UP000000763">
    <property type="component" value="Chromosome 6"/>
</dbReference>
<dbReference type="AlphaFoldDB" id="Q69XY5"/>
<dbReference type="EMBL" id="AP003528">
    <property type="protein sequence ID" value="BAD35342.1"/>
    <property type="molecule type" value="Genomic_DNA"/>
</dbReference>
<evidence type="ECO:0000313" key="2">
    <source>
        <dbReference type="EMBL" id="BAD35342.1"/>
    </source>
</evidence>
<reference evidence="3" key="2">
    <citation type="journal article" date="2008" name="Nucleic Acids Res.">
        <title>The rice annotation project database (RAP-DB): 2008 update.</title>
        <authorList>
            <consortium name="The rice annotation project (RAP)"/>
        </authorList>
    </citation>
    <scope>GENOME REANNOTATION</scope>
    <source>
        <strain evidence="3">cv. Nipponbare</strain>
    </source>
</reference>
<evidence type="ECO:0000313" key="3">
    <source>
        <dbReference type="Proteomes" id="UP000000763"/>
    </source>
</evidence>
<organism evidence="2 3">
    <name type="scientific">Oryza sativa subsp. japonica</name>
    <name type="common">Rice</name>
    <dbReference type="NCBI Taxonomy" id="39947"/>
    <lineage>
        <taxon>Eukaryota</taxon>
        <taxon>Viridiplantae</taxon>
        <taxon>Streptophyta</taxon>
        <taxon>Embryophyta</taxon>
        <taxon>Tracheophyta</taxon>
        <taxon>Spermatophyta</taxon>
        <taxon>Magnoliopsida</taxon>
        <taxon>Liliopsida</taxon>
        <taxon>Poales</taxon>
        <taxon>Poaceae</taxon>
        <taxon>BOP clade</taxon>
        <taxon>Oryzoideae</taxon>
        <taxon>Oryzeae</taxon>
        <taxon>Oryzinae</taxon>
        <taxon>Oryza</taxon>
        <taxon>Oryza sativa</taxon>
    </lineage>
</organism>
<evidence type="ECO:0000256" key="1">
    <source>
        <dbReference type="SAM" id="MobiDB-lite"/>
    </source>
</evidence>
<feature type="region of interest" description="Disordered" evidence="1">
    <location>
        <begin position="1"/>
        <end position="20"/>
    </location>
</feature>
<feature type="region of interest" description="Disordered" evidence="1">
    <location>
        <begin position="60"/>
        <end position="81"/>
    </location>
</feature>
<accession>Q69XY5</accession>
<proteinExistence type="predicted"/>